<dbReference type="Proteomes" id="UP000814033">
    <property type="component" value="Unassembled WGS sequence"/>
</dbReference>
<accession>A0ACB8SCE0</accession>
<reference evidence="1" key="2">
    <citation type="journal article" date="2022" name="New Phytol.">
        <title>Evolutionary transition to the ectomycorrhizal habit in the genomes of a hyperdiverse lineage of mushroom-forming fungi.</title>
        <authorList>
            <person name="Looney B."/>
            <person name="Miyauchi S."/>
            <person name="Morin E."/>
            <person name="Drula E."/>
            <person name="Courty P.E."/>
            <person name="Kohler A."/>
            <person name="Kuo A."/>
            <person name="LaButti K."/>
            <person name="Pangilinan J."/>
            <person name="Lipzen A."/>
            <person name="Riley R."/>
            <person name="Andreopoulos W."/>
            <person name="He G."/>
            <person name="Johnson J."/>
            <person name="Nolan M."/>
            <person name="Tritt A."/>
            <person name="Barry K.W."/>
            <person name="Grigoriev I.V."/>
            <person name="Nagy L.G."/>
            <person name="Hibbett D."/>
            <person name="Henrissat B."/>
            <person name="Matheny P.B."/>
            <person name="Labbe J."/>
            <person name="Martin F.M."/>
        </authorList>
    </citation>
    <scope>NUCLEOTIDE SEQUENCE</scope>
    <source>
        <strain evidence="1">FP105234-sp</strain>
    </source>
</reference>
<keyword evidence="2" id="KW-1185">Reference proteome</keyword>
<reference evidence="1" key="1">
    <citation type="submission" date="2021-02" db="EMBL/GenBank/DDBJ databases">
        <authorList>
            <consortium name="DOE Joint Genome Institute"/>
            <person name="Ahrendt S."/>
            <person name="Looney B.P."/>
            <person name="Miyauchi S."/>
            <person name="Morin E."/>
            <person name="Drula E."/>
            <person name="Courty P.E."/>
            <person name="Chicoki N."/>
            <person name="Fauchery L."/>
            <person name="Kohler A."/>
            <person name="Kuo A."/>
            <person name="Labutti K."/>
            <person name="Pangilinan J."/>
            <person name="Lipzen A."/>
            <person name="Riley R."/>
            <person name="Andreopoulos W."/>
            <person name="He G."/>
            <person name="Johnson J."/>
            <person name="Barry K.W."/>
            <person name="Grigoriev I.V."/>
            <person name="Nagy L."/>
            <person name="Hibbett D."/>
            <person name="Henrissat B."/>
            <person name="Matheny P.B."/>
            <person name="Labbe J."/>
            <person name="Martin F."/>
        </authorList>
    </citation>
    <scope>NUCLEOTIDE SEQUENCE</scope>
    <source>
        <strain evidence="1">FP105234-sp</strain>
    </source>
</reference>
<evidence type="ECO:0000313" key="2">
    <source>
        <dbReference type="Proteomes" id="UP000814033"/>
    </source>
</evidence>
<organism evidence="1 2">
    <name type="scientific">Auriscalpium vulgare</name>
    <dbReference type="NCBI Taxonomy" id="40419"/>
    <lineage>
        <taxon>Eukaryota</taxon>
        <taxon>Fungi</taxon>
        <taxon>Dikarya</taxon>
        <taxon>Basidiomycota</taxon>
        <taxon>Agaricomycotina</taxon>
        <taxon>Agaricomycetes</taxon>
        <taxon>Russulales</taxon>
        <taxon>Auriscalpiaceae</taxon>
        <taxon>Auriscalpium</taxon>
    </lineage>
</organism>
<name>A0ACB8SCE0_9AGAM</name>
<comment type="caution">
    <text evidence="1">The sequence shown here is derived from an EMBL/GenBank/DDBJ whole genome shotgun (WGS) entry which is preliminary data.</text>
</comment>
<sequence>MVLSGSRTFAHLVELAVMYGLARLAGIQPRSARHDRCRYMHANCRHTASSCISTGFYPVQLDAGKTERAWRQPQPNSLQRHPLQYLTHSTFHFQVTRSRAPHVGLGPSRQPGELRLLVLCLLCASLPSRYMLMPLIVGPDDNHRALNLLLPLLLTSKSC</sequence>
<evidence type="ECO:0000313" key="1">
    <source>
        <dbReference type="EMBL" id="KAI0053483.1"/>
    </source>
</evidence>
<proteinExistence type="predicted"/>
<protein>
    <submittedName>
        <fullName evidence="1">Uncharacterized protein</fullName>
    </submittedName>
</protein>
<dbReference type="EMBL" id="MU275840">
    <property type="protein sequence ID" value="KAI0053483.1"/>
    <property type="molecule type" value="Genomic_DNA"/>
</dbReference>
<gene>
    <name evidence="1" type="ORF">FA95DRAFT_749581</name>
</gene>